<evidence type="ECO:0000313" key="2">
    <source>
        <dbReference type="Proteomes" id="UP000077755"/>
    </source>
</evidence>
<dbReference type="PANTHER" id="PTHR34835:SF34">
    <property type="entry name" value="OS08G0555500 PROTEIN"/>
    <property type="match status" value="1"/>
</dbReference>
<name>A0A175Y9H7_DAUCS</name>
<dbReference type="Proteomes" id="UP000077755">
    <property type="component" value="Chromosome 9"/>
</dbReference>
<dbReference type="EMBL" id="CP093351">
    <property type="protein sequence ID" value="WOH15257.1"/>
    <property type="molecule type" value="Genomic_DNA"/>
</dbReference>
<reference evidence="1" key="2">
    <citation type="submission" date="2022-03" db="EMBL/GenBank/DDBJ databases">
        <title>Draft title - Genomic analysis of global carrot germplasm unveils the trajectory of domestication and the origin of high carotenoid orange carrot.</title>
        <authorList>
            <person name="Iorizzo M."/>
            <person name="Ellison S."/>
            <person name="Senalik D."/>
            <person name="Macko-Podgorni A."/>
            <person name="Grzebelus D."/>
            <person name="Bostan H."/>
            <person name="Rolling W."/>
            <person name="Curaba J."/>
            <person name="Simon P."/>
        </authorList>
    </citation>
    <scope>NUCLEOTIDE SEQUENCE</scope>
    <source>
        <tissue evidence="1">Leaf</tissue>
    </source>
</reference>
<gene>
    <name evidence="1" type="ORF">DCAR_0934794</name>
</gene>
<keyword evidence="2" id="KW-1185">Reference proteome</keyword>
<accession>A0A175Y9H7</accession>
<organism evidence="1 2">
    <name type="scientific">Daucus carota subsp. sativus</name>
    <name type="common">Carrot</name>
    <dbReference type="NCBI Taxonomy" id="79200"/>
    <lineage>
        <taxon>Eukaryota</taxon>
        <taxon>Viridiplantae</taxon>
        <taxon>Streptophyta</taxon>
        <taxon>Embryophyta</taxon>
        <taxon>Tracheophyta</taxon>
        <taxon>Spermatophyta</taxon>
        <taxon>Magnoliopsida</taxon>
        <taxon>eudicotyledons</taxon>
        <taxon>Gunneridae</taxon>
        <taxon>Pentapetalae</taxon>
        <taxon>asterids</taxon>
        <taxon>campanulids</taxon>
        <taxon>Apiales</taxon>
        <taxon>Apiaceae</taxon>
        <taxon>Apioideae</taxon>
        <taxon>Scandiceae</taxon>
        <taxon>Daucinae</taxon>
        <taxon>Daucus</taxon>
        <taxon>Daucus sect. Daucus</taxon>
    </lineage>
</organism>
<protein>
    <submittedName>
        <fullName evidence="1">Uncharacterized protein</fullName>
    </submittedName>
</protein>
<dbReference type="Gramene" id="KZM80185">
    <property type="protein sequence ID" value="KZM80185"/>
    <property type="gene ID" value="DCAR_000083"/>
</dbReference>
<proteinExistence type="predicted"/>
<reference evidence="1" key="1">
    <citation type="journal article" date="2016" name="Nat. Genet.">
        <title>A high-quality carrot genome assembly provides new insights into carotenoid accumulation and asterid genome evolution.</title>
        <authorList>
            <person name="Iorizzo M."/>
            <person name="Ellison S."/>
            <person name="Senalik D."/>
            <person name="Zeng P."/>
            <person name="Satapoomin P."/>
            <person name="Huang J."/>
            <person name="Bowman M."/>
            <person name="Iovene M."/>
            <person name="Sanseverino W."/>
            <person name="Cavagnaro P."/>
            <person name="Yildiz M."/>
            <person name="Macko-Podgorni A."/>
            <person name="Moranska E."/>
            <person name="Grzebelus E."/>
            <person name="Grzebelus D."/>
            <person name="Ashrafi H."/>
            <person name="Zheng Z."/>
            <person name="Cheng S."/>
            <person name="Spooner D."/>
            <person name="Van Deynze A."/>
            <person name="Simon P."/>
        </authorList>
    </citation>
    <scope>NUCLEOTIDE SEQUENCE</scope>
    <source>
        <tissue evidence="1">Leaf</tissue>
    </source>
</reference>
<dbReference type="AlphaFoldDB" id="A0A175Y9H7"/>
<sequence>MGFGLLKYLPTVKMEQKLVKKLVENFDVGSCSLFGLTITAQHGGEILGFPSKGKLVPKAISDVERDKFKAKYEKLNFKKLTELLKKADLDFTETFMLYAFGHFYCSCTKDVPSQKLYNALSVVPSAREYNWGKFVCESLLEAITIKEEKVKQIAIHGIWILGAAHTF</sequence>
<dbReference type="PANTHER" id="PTHR34835">
    <property type="entry name" value="OS07G0283600 PROTEIN-RELATED"/>
    <property type="match status" value="1"/>
</dbReference>
<evidence type="ECO:0000313" key="1">
    <source>
        <dbReference type="EMBL" id="WOH15257.1"/>
    </source>
</evidence>